<gene>
    <name evidence="1" type="ORF">SAMN05216415_0467</name>
</gene>
<proteinExistence type="predicted"/>
<sequence length="291" mass="35021">MIFDFDEIDEFENLEKSFEVVEKLRNSISVDRRKFVIFFEALELDPRESLKAIDRCETSLIIDTYTYSERLLKSTVYHILEFESNKNHSIDLFIKDKIPQARFVPNSKFEEFKKQIEKLSRDYKFFLKKTHPSVKPYDFMIDARHKYAHRHIAPPSLEQMKQSFEMISYLTWECQNCISSDQYKRNKLYEQYSRLQNETKIFLKKLDNVDKSNGEKIPRNSKIRHQLKLYSKVKEIRKIAKVIKNSIYIFEGLDVFIEYIDIINRISNWDFREINLGTIESILKTLKENYG</sequence>
<dbReference type="EMBL" id="FNMW01000001">
    <property type="protein sequence ID" value="SDW32434.1"/>
    <property type="molecule type" value="Genomic_DNA"/>
</dbReference>
<name>A0AAE8L345_STREI</name>
<accession>A0AAE8L345</accession>
<dbReference type="AlphaFoldDB" id="A0AAE8L345"/>
<dbReference type="RefSeq" id="WP_074601884.1">
    <property type="nucleotide sequence ID" value="NZ_FNMW01000001.1"/>
</dbReference>
<reference evidence="1 2" key="1">
    <citation type="submission" date="2016-10" db="EMBL/GenBank/DDBJ databases">
        <authorList>
            <person name="Varghese N."/>
            <person name="Submissions S."/>
        </authorList>
    </citation>
    <scope>NUCLEOTIDE SEQUENCE [LARGE SCALE GENOMIC DNA]</scope>
    <source>
        <strain evidence="1 2">Sb17</strain>
    </source>
</reference>
<evidence type="ECO:0000313" key="1">
    <source>
        <dbReference type="EMBL" id="SDW32434.1"/>
    </source>
</evidence>
<dbReference type="Proteomes" id="UP000182107">
    <property type="component" value="Unassembled WGS sequence"/>
</dbReference>
<evidence type="ECO:0000313" key="2">
    <source>
        <dbReference type="Proteomes" id="UP000182107"/>
    </source>
</evidence>
<organism evidence="1 2">
    <name type="scientific">Streptococcus equinus</name>
    <name type="common">Streptococcus bovis</name>
    <dbReference type="NCBI Taxonomy" id="1335"/>
    <lineage>
        <taxon>Bacteria</taxon>
        <taxon>Bacillati</taxon>
        <taxon>Bacillota</taxon>
        <taxon>Bacilli</taxon>
        <taxon>Lactobacillales</taxon>
        <taxon>Streptococcaceae</taxon>
        <taxon>Streptococcus</taxon>
    </lineage>
</organism>
<protein>
    <submittedName>
        <fullName evidence="1">Uncharacterized protein</fullName>
    </submittedName>
</protein>
<comment type="caution">
    <text evidence="1">The sequence shown here is derived from an EMBL/GenBank/DDBJ whole genome shotgun (WGS) entry which is preliminary data.</text>
</comment>